<dbReference type="InterPro" id="IPR000731">
    <property type="entry name" value="SSD"/>
</dbReference>
<dbReference type="Gene3D" id="1.20.1640.10">
    <property type="entry name" value="Multidrug efflux transporter AcrB transmembrane domain"/>
    <property type="match status" value="2"/>
</dbReference>
<evidence type="ECO:0000256" key="5">
    <source>
        <dbReference type="ARBA" id="ARBA00022989"/>
    </source>
</evidence>
<evidence type="ECO:0000313" key="8">
    <source>
        <dbReference type="Proteomes" id="UP000466931"/>
    </source>
</evidence>
<keyword evidence="6" id="KW-0472">Membrane</keyword>
<dbReference type="InterPro" id="IPR050545">
    <property type="entry name" value="Mycobact_MmpL"/>
</dbReference>
<comment type="subcellular location">
    <subcellularLocation>
        <location evidence="1">Cell membrane</location>
        <topology evidence="1">Multi-pass membrane protein</topology>
    </subcellularLocation>
</comment>
<gene>
    <name evidence="7" type="ORF">MCNF_44330</name>
</gene>
<evidence type="ECO:0000256" key="4">
    <source>
        <dbReference type="ARBA" id="ARBA00022692"/>
    </source>
</evidence>
<dbReference type="NCBIfam" id="TIGR00833">
    <property type="entry name" value="actII"/>
    <property type="match status" value="1"/>
</dbReference>
<evidence type="ECO:0000256" key="3">
    <source>
        <dbReference type="ARBA" id="ARBA00022475"/>
    </source>
</evidence>
<evidence type="ECO:0000256" key="1">
    <source>
        <dbReference type="ARBA" id="ARBA00004651"/>
    </source>
</evidence>
<comment type="similarity">
    <text evidence="2">Belongs to the resistance-nodulation-cell division (RND) (TC 2.A.6) family. MmpL subfamily.</text>
</comment>
<dbReference type="InterPro" id="IPR004707">
    <property type="entry name" value="MmpL_fam"/>
</dbReference>
<accession>A0A7I7Y2F0</accession>
<protein>
    <submittedName>
        <fullName evidence="7">Membrane protein</fullName>
    </submittedName>
</protein>
<dbReference type="OrthoDB" id="2365435at2"/>
<keyword evidence="3" id="KW-1003">Cell membrane</keyword>
<dbReference type="PANTHER" id="PTHR33406">
    <property type="entry name" value="MEMBRANE PROTEIN MJ1562-RELATED"/>
    <property type="match status" value="1"/>
</dbReference>
<keyword evidence="4" id="KW-0812">Transmembrane</keyword>
<sequence>MRRLAEMVVRWPLVVIGIWLALAAALPLTFPSLGEMAQKHPLQILPSSAPSNVAAVKMAEAFQESGNDDLLLVALINEHGLGPDDETVYRKLVSVLRDDVSNVVSVQDFVSTPQLRPFLTSEDKTTWVLPVSLEGELGTPRAFESFNRVSDLIERNSPQGPLTVYITGPAATVADLTVAGEKDRLPIEIAIAVLVLGVLLLVYRSAVTMLLPLVTIGSSLVIAQAVAAGFSQLTGAGVSNQSIVFLSAIMAGAGTDYAVFLISRYHDYLRLGRGYDEAVKAAMISIGKVIAASATTVGLTFLLLSFAKMGVFRTVGATAAIGIGVAFLAGVTLLPAILVLAGPRGWVKPRRELTARFWRRSGIRIVRRPVAHLVGSLLVLALLASLATFANYNYDDRKVVPATASSSIGYAAVEQHFPIAQSIPEYILIQSPHDLRSPRALADLEQLASRVAQLPDVGLVSGVTRPLGEVPPEFRATYQAGLVGDRLADGSAQIGQRAGDLNRLSNGAATLADSLADVRRQVNQIVPSIQSVVDTFSSVRTEYGGDKLVRDVETAAKLVASINALGNAMGVNFRAVKDMFAWIGPVLAALQGNQVCDANPSCADTRIQFQKLVDARNDGQLDDINTLAQQLQGVEDRQTLNTAVNRLNAAMASVARAAKAMGLDRPGGPQAGLAELQQGANRLAGGSREVAGGVEELVKQVKVIAAGLNEASTFLLTMRTDAANPAQAGFNIPAEVLNFPDFKKAAAAYVSPDGHSVRYLVQTKLNPFSAEAMDQVNQIGDVARGAQPNTALSDATISMGGFPVALRDTRDYYQRDIRFIIAATLIVVLLTLMVLLRTVIAPLYLVGSVVVSYFAAIGIGVLTFQVLLGQQLHWSVPPLAFVVLVAVGADYNMLFVSRLRDESPHSVRFGVIRTLSSTGGVITAAGLIFAASMAGLLFSSIGIVVQGGFVIGVGILLDTFVVRTITVPAIATLVGRANWWPSRFGPQRPKSREPAEVSG</sequence>
<name>A0A7I7Y2F0_9MYCO</name>
<keyword evidence="8" id="KW-1185">Reference proteome</keyword>
<dbReference type="Proteomes" id="UP000466931">
    <property type="component" value="Chromosome"/>
</dbReference>
<dbReference type="PANTHER" id="PTHR33406:SF6">
    <property type="entry name" value="MEMBRANE PROTEIN YDGH-RELATED"/>
    <property type="match status" value="1"/>
</dbReference>
<reference evidence="7" key="2">
    <citation type="submission" date="2020-02" db="EMBL/GenBank/DDBJ databases">
        <authorList>
            <person name="Matsumoto Y."/>
            <person name="Motooka D."/>
            <person name="Nakamura S."/>
        </authorList>
    </citation>
    <scope>NUCLEOTIDE SEQUENCE</scope>
    <source>
        <strain evidence="7">JCM 13671</strain>
    </source>
</reference>
<dbReference type="AlphaFoldDB" id="A0A7I7Y2F0"/>
<dbReference type="RefSeq" id="WP_085156913.1">
    <property type="nucleotide sequence ID" value="NZ_AP022612.1"/>
</dbReference>
<proteinExistence type="inferred from homology"/>
<organism evidence="7 8">
    <name type="scientific">Mycolicibacterium confluentis</name>
    <dbReference type="NCBI Taxonomy" id="28047"/>
    <lineage>
        <taxon>Bacteria</taxon>
        <taxon>Bacillati</taxon>
        <taxon>Actinomycetota</taxon>
        <taxon>Actinomycetes</taxon>
        <taxon>Mycobacteriales</taxon>
        <taxon>Mycobacteriaceae</taxon>
        <taxon>Mycolicibacterium</taxon>
    </lineage>
</organism>
<dbReference type="Pfam" id="PF03176">
    <property type="entry name" value="MMPL"/>
    <property type="match status" value="2"/>
</dbReference>
<dbReference type="InterPro" id="IPR004869">
    <property type="entry name" value="MMPL_dom"/>
</dbReference>
<dbReference type="SUPFAM" id="SSF82866">
    <property type="entry name" value="Multidrug efflux transporter AcrB transmembrane domain"/>
    <property type="match status" value="2"/>
</dbReference>
<evidence type="ECO:0000313" key="7">
    <source>
        <dbReference type="EMBL" id="BBZ35828.1"/>
    </source>
</evidence>
<keyword evidence="5" id="KW-1133">Transmembrane helix</keyword>
<reference evidence="7" key="1">
    <citation type="journal article" date="2019" name="Emerg. Microbes Infect.">
        <title>Comprehensive subspecies identification of 175 nontuberculous mycobacteria species based on 7547 genomic profiles.</title>
        <authorList>
            <person name="Matsumoto Y."/>
            <person name="Kinjo T."/>
            <person name="Motooka D."/>
            <person name="Nabeya D."/>
            <person name="Jung N."/>
            <person name="Uechi K."/>
            <person name="Horii T."/>
            <person name="Iida T."/>
            <person name="Fujita J."/>
            <person name="Nakamura S."/>
        </authorList>
    </citation>
    <scope>NUCLEOTIDE SEQUENCE [LARGE SCALE GENOMIC DNA]</scope>
    <source>
        <strain evidence="7">JCM 13671</strain>
    </source>
</reference>
<evidence type="ECO:0000256" key="6">
    <source>
        <dbReference type="ARBA" id="ARBA00023136"/>
    </source>
</evidence>
<dbReference type="PROSITE" id="PS50156">
    <property type="entry name" value="SSD"/>
    <property type="match status" value="1"/>
</dbReference>
<evidence type="ECO:0000256" key="2">
    <source>
        <dbReference type="ARBA" id="ARBA00010157"/>
    </source>
</evidence>
<dbReference type="GO" id="GO:0005886">
    <property type="term" value="C:plasma membrane"/>
    <property type="evidence" value="ECO:0007669"/>
    <property type="project" value="UniProtKB-SubCell"/>
</dbReference>
<dbReference type="EMBL" id="AP022612">
    <property type="protein sequence ID" value="BBZ35828.1"/>
    <property type="molecule type" value="Genomic_DNA"/>
</dbReference>